<evidence type="ECO:0008006" key="3">
    <source>
        <dbReference type="Google" id="ProtNLM"/>
    </source>
</evidence>
<organism evidence="2">
    <name type="scientific">hydrothermal vent metagenome</name>
    <dbReference type="NCBI Taxonomy" id="652676"/>
    <lineage>
        <taxon>unclassified sequences</taxon>
        <taxon>metagenomes</taxon>
        <taxon>ecological metagenomes</taxon>
    </lineage>
</organism>
<proteinExistence type="predicted"/>
<keyword evidence="1" id="KW-0812">Transmembrane</keyword>
<evidence type="ECO:0000256" key="1">
    <source>
        <dbReference type="SAM" id="Phobius"/>
    </source>
</evidence>
<dbReference type="AlphaFoldDB" id="A0A3B0U764"/>
<name>A0A3B0U764_9ZZZZ</name>
<dbReference type="EMBL" id="UOES01000132">
    <property type="protein sequence ID" value="VAW26735.1"/>
    <property type="molecule type" value="Genomic_DNA"/>
</dbReference>
<evidence type="ECO:0000313" key="2">
    <source>
        <dbReference type="EMBL" id="VAW26735.1"/>
    </source>
</evidence>
<protein>
    <recommendedName>
        <fullName evidence="3">ATP-grasp domain-containing protein</fullName>
    </recommendedName>
</protein>
<dbReference type="SUPFAM" id="SSF56059">
    <property type="entry name" value="Glutathione synthetase ATP-binding domain-like"/>
    <property type="match status" value="1"/>
</dbReference>
<keyword evidence="1" id="KW-1133">Transmembrane helix</keyword>
<accession>A0A3B0U764</accession>
<feature type="transmembrane region" description="Helical" evidence="1">
    <location>
        <begin position="18"/>
        <end position="37"/>
    </location>
</feature>
<keyword evidence="1" id="KW-0472">Membrane</keyword>
<sequence>MGSIKLRNLWTKLTAWEYWPMSLFYAPVYAYWFYLGFRANSIFFFTAANPSIKNGGMVAASKKKILDLIPSNYLPKTILLKAPVDEKMVENTLTIEQFNYPIIFKPDSGERGWKVEKIENLSEAQDYLGSFTADLQIQEYIDYPLEAGVFYYRFPGEQKGTVSSIVIKELLHVIGDGISTLEQLIINKTRARLQFKKLKIKWGNKFDWVPNKGDRVELQPIGNHNRGTAFLNGNNLICNQLINSFESISQQIEGFYYGRFDVRCKDEAALKKGDIKIVELNGAASEPAHIYQEGFSILKAYNVLFHHWNVLFKISIANHKNGTPYTSFKQGYKDLTTSGRVMEQGI</sequence>
<gene>
    <name evidence="2" type="ORF">MNBD_BACTEROID06-231</name>
</gene>
<reference evidence="2" key="1">
    <citation type="submission" date="2018-06" db="EMBL/GenBank/DDBJ databases">
        <authorList>
            <person name="Zhirakovskaya E."/>
        </authorList>
    </citation>
    <scope>NUCLEOTIDE SEQUENCE</scope>
</reference>